<keyword evidence="3" id="KW-1185">Reference proteome</keyword>
<feature type="region of interest" description="Disordered" evidence="1">
    <location>
        <begin position="254"/>
        <end position="273"/>
    </location>
</feature>
<reference evidence="2" key="1">
    <citation type="journal article" date="2023" name="Plant J.">
        <title>The genome of the king protea, Protea cynaroides.</title>
        <authorList>
            <person name="Chang J."/>
            <person name="Duong T.A."/>
            <person name="Schoeman C."/>
            <person name="Ma X."/>
            <person name="Roodt D."/>
            <person name="Barker N."/>
            <person name="Li Z."/>
            <person name="Van de Peer Y."/>
            <person name="Mizrachi E."/>
        </authorList>
    </citation>
    <scope>NUCLEOTIDE SEQUENCE</scope>
    <source>
        <tissue evidence="2">Young leaves</tissue>
    </source>
</reference>
<dbReference type="EMBL" id="JAMYWD010000011">
    <property type="protein sequence ID" value="KAJ4955494.1"/>
    <property type="molecule type" value="Genomic_DNA"/>
</dbReference>
<organism evidence="2 3">
    <name type="scientific">Protea cynaroides</name>
    <dbReference type="NCBI Taxonomy" id="273540"/>
    <lineage>
        <taxon>Eukaryota</taxon>
        <taxon>Viridiplantae</taxon>
        <taxon>Streptophyta</taxon>
        <taxon>Embryophyta</taxon>
        <taxon>Tracheophyta</taxon>
        <taxon>Spermatophyta</taxon>
        <taxon>Magnoliopsida</taxon>
        <taxon>Proteales</taxon>
        <taxon>Proteaceae</taxon>
        <taxon>Protea</taxon>
    </lineage>
</organism>
<protein>
    <submittedName>
        <fullName evidence="2">Uncharacterized protein</fullName>
    </submittedName>
</protein>
<evidence type="ECO:0000256" key="1">
    <source>
        <dbReference type="SAM" id="MobiDB-lite"/>
    </source>
</evidence>
<evidence type="ECO:0000313" key="3">
    <source>
        <dbReference type="Proteomes" id="UP001141806"/>
    </source>
</evidence>
<dbReference type="Proteomes" id="UP001141806">
    <property type="component" value="Unassembled WGS sequence"/>
</dbReference>
<sequence>MECFGRSRGRGIFRLLTRASGETGQASTVVFHGVNGDVAMDVSRTLARIDATLPQFSMDLGDGPSQRDRNMGFYVGLRSHVMDFPDWNQGVLHLWDIGIVDDLLSNNCRKRSKACCDLVGRIGPVKAEKMSFGGGGRDSWGLVNQVLHASDPLLHVGVREGLAVLICNGGKHALGASGVMAMRIAYGVDLRAIPPSSQSLEKARLVFTSERWMPDTARSAEITGSNDAHKVEDESFDLPAQHNHTQSVCVNPETSHARNMPSGNSQLGGAGSSTFSGNSAKMIFNESLSNPPSSAQALSSLYTS</sequence>
<gene>
    <name evidence="2" type="ORF">NE237_012277</name>
</gene>
<name>A0A9Q0H1I8_9MAGN</name>
<dbReference type="AlphaFoldDB" id="A0A9Q0H1I8"/>
<proteinExistence type="predicted"/>
<evidence type="ECO:0000313" key="2">
    <source>
        <dbReference type="EMBL" id="KAJ4955494.1"/>
    </source>
</evidence>
<accession>A0A9Q0H1I8</accession>
<comment type="caution">
    <text evidence="2">The sequence shown here is derived from an EMBL/GenBank/DDBJ whole genome shotgun (WGS) entry which is preliminary data.</text>
</comment>